<evidence type="ECO:0000256" key="1">
    <source>
        <dbReference type="ARBA" id="ARBA00022527"/>
    </source>
</evidence>
<dbReference type="Gene3D" id="1.10.510.10">
    <property type="entry name" value="Transferase(Phosphotransferase) domain 1"/>
    <property type="match status" value="1"/>
</dbReference>
<dbReference type="InterPro" id="IPR050117">
    <property type="entry name" value="MAPK"/>
</dbReference>
<dbReference type="InterPro" id="IPR011009">
    <property type="entry name" value="Kinase-like_dom_sf"/>
</dbReference>
<keyword evidence="4" id="KW-0418">Kinase</keyword>
<gene>
    <name evidence="7" type="ORF">JYZ213_LOCUS42042</name>
</gene>
<accession>A0A815RHF4</accession>
<dbReference type="SMART" id="SM00220">
    <property type="entry name" value="S_TKc"/>
    <property type="match status" value="1"/>
</dbReference>
<evidence type="ECO:0000256" key="5">
    <source>
        <dbReference type="ARBA" id="ARBA00022840"/>
    </source>
</evidence>
<dbReference type="EMBL" id="CAJNOG010001850">
    <property type="protein sequence ID" value="CAF1475152.1"/>
    <property type="molecule type" value="Genomic_DNA"/>
</dbReference>
<name>A0A815RHF4_9BILA</name>
<dbReference type="InterPro" id="IPR000719">
    <property type="entry name" value="Prot_kinase_dom"/>
</dbReference>
<evidence type="ECO:0000256" key="2">
    <source>
        <dbReference type="ARBA" id="ARBA00022679"/>
    </source>
</evidence>
<protein>
    <recommendedName>
        <fullName evidence="6">Protein kinase domain-containing protein</fullName>
    </recommendedName>
</protein>
<dbReference type="PANTHER" id="PTHR24055">
    <property type="entry name" value="MITOGEN-ACTIVATED PROTEIN KINASE"/>
    <property type="match status" value="1"/>
</dbReference>
<keyword evidence="2" id="KW-0808">Transferase</keyword>
<dbReference type="Pfam" id="PF00069">
    <property type="entry name" value="Pkinase"/>
    <property type="match status" value="2"/>
</dbReference>
<evidence type="ECO:0000313" key="8">
    <source>
        <dbReference type="Proteomes" id="UP000663845"/>
    </source>
</evidence>
<dbReference type="AlphaFoldDB" id="A0A815RHF4"/>
<keyword evidence="1" id="KW-0723">Serine/threonine-protein kinase</keyword>
<dbReference type="GO" id="GO:0005524">
    <property type="term" value="F:ATP binding"/>
    <property type="evidence" value="ECO:0007669"/>
    <property type="project" value="UniProtKB-KW"/>
</dbReference>
<dbReference type="PROSITE" id="PS50011">
    <property type="entry name" value="PROTEIN_KINASE_DOM"/>
    <property type="match status" value="1"/>
</dbReference>
<dbReference type="FunFam" id="1.10.510.10:FF:000624">
    <property type="entry name" value="Mitogen-activated protein kinase"/>
    <property type="match status" value="1"/>
</dbReference>
<evidence type="ECO:0000313" key="7">
    <source>
        <dbReference type="EMBL" id="CAF1475152.1"/>
    </source>
</evidence>
<proteinExistence type="predicted"/>
<reference evidence="7" key="1">
    <citation type="submission" date="2021-02" db="EMBL/GenBank/DDBJ databases">
        <authorList>
            <person name="Nowell W R."/>
        </authorList>
    </citation>
    <scope>NUCLEOTIDE SEQUENCE</scope>
</reference>
<keyword evidence="3" id="KW-0547">Nucleotide-binding</keyword>
<evidence type="ECO:0000256" key="4">
    <source>
        <dbReference type="ARBA" id="ARBA00022777"/>
    </source>
</evidence>
<dbReference type="GO" id="GO:0004674">
    <property type="term" value="F:protein serine/threonine kinase activity"/>
    <property type="evidence" value="ECO:0007669"/>
    <property type="project" value="UniProtKB-KW"/>
</dbReference>
<feature type="domain" description="Protein kinase" evidence="6">
    <location>
        <begin position="28"/>
        <end position="449"/>
    </location>
</feature>
<evidence type="ECO:0000259" key="6">
    <source>
        <dbReference type="PROSITE" id="PS50011"/>
    </source>
</evidence>
<comment type="caution">
    <text evidence="7">The sequence shown here is derived from an EMBL/GenBank/DDBJ whole genome shotgun (WGS) entry which is preliminary data.</text>
</comment>
<dbReference type="SUPFAM" id="SSF56112">
    <property type="entry name" value="Protein kinase-like (PK-like)"/>
    <property type="match status" value="2"/>
</dbReference>
<dbReference type="Proteomes" id="UP000663845">
    <property type="component" value="Unassembled WGS sequence"/>
</dbReference>
<keyword evidence="5" id="KW-0067">ATP-binding</keyword>
<dbReference type="Gene3D" id="3.30.200.20">
    <property type="entry name" value="Phosphorylase Kinase, domain 1"/>
    <property type="match status" value="2"/>
</dbReference>
<sequence>MTTGANTDQTQWHTVTCGVHTYTLPSRYQNPAHIAQGAFGSVIRATDTEKGKQVAIKKMFSPFQSGEHAKRTYRELKLLMHLNHPDAQIVQIYNVFSPEQDVNQFQTLYFVFNYCHYDLGKVIRRGIAFTEDHIKQIIYSLFRGLKDLKPANIGIDDNSNVAETGKQIAIKKMFSPFESREHAKRTYRELKLLMHLNHPDAQIVQIYNVFTPEQDVNQFQTLYFVFNYCRYNLHQVILRHIPFTEDHIKQIIYSLFRGLKDLKPANIGIDENSNVSILDFGLARVSSDDLQTGYVSTRWWRAPEVFVHWERYNDKLDIWSVGCIMAELILLSPIFRSDDHIEQLNRIFDLIGTPNLATLNETCTPEFLYITQYNRNYTENILEARNYISSLQPRAHVDFNQLFGFKYQAGEAAPVSGVSPQGVALLDRLLTFNPRLRPTAEEALAHPFFSDLHDPEEEPPGEPVIDEHQDANQSTAQWKSLIWSMIENFQPPSWINEDLDNNI</sequence>
<organism evidence="7 8">
    <name type="scientific">Adineta steineri</name>
    <dbReference type="NCBI Taxonomy" id="433720"/>
    <lineage>
        <taxon>Eukaryota</taxon>
        <taxon>Metazoa</taxon>
        <taxon>Spiralia</taxon>
        <taxon>Gnathifera</taxon>
        <taxon>Rotifera</taxon>
        <taxon>Eurotatoria</taxon>
        <taxon>Bdelloidea</taxon>
        <taxon>Adinetida</taxon>
        <taxon>Adinetidae</taxon>
        <taxon>Adineta</taxon>
    </lineage>
</organism>
<evidence type="ECO:0000256" key="3">
    <source>
        <dbReference type="ARBA" id="ARBA00022741"/>
    </source>
</evidence>